<evidence type="ECO:0000313" key="2">
    <source>
        <dbReference type="Proteomes" id="UP000054477"/>
    </source>
</evidence>
<dbReference type="AlphaFoldDB" id="A0A0C9XEW3"/>
<reference evidence="2" key="2">
    <citation type="submission" date="2015-01" db="EMBL/GenBank/DDBJ databases">
        <title>Evolutionary Origins and Diversification of the Mycorrhizal Mutualists.</title>
        <authorList>
            <consortium name="DOE Joint Genome Institute"/>
            <consortium name="Mycorrhizal Genomics Consortium"/>
            <person name="Kohler A."/>
            <person name="Kuo A."/>
            <person name="Nagy L.G."/>
            <person name="Floudas D."/>
            <person name="Copeland A."/>
            <person name="Barry K.W."/>
            <person name="Cichocki N."/>
            <person name="Veneault-Fourrey C."/>
            <person name="LaButti K."/>
            <person name="Lindquist E.A."/>
            <person name="Lipzen A."/>
            <person name="Lundell T."/>
            <person name="Morin E."/>
            <person name="Murat C."/>
            <person name="Riley R."/>
            <person name="Ohm R."/>
            <person name="Sun H."/>
            <person name="Tunlid A."/>
            <person name="Henrissat B."/>
            <person name="Grigoriev I.V."/>
            <person name="Hibbett D.S."/>
            <person name="Martin F."/>
        </authorList>
    </citation>
    <scope>NUCLEOTIDE SEQUENCE [LARGE SCALE GENOMIC DNA]</scope>
    <source>
        <strain evidence="2">LaAM-08-1</strain>
    </source>
</reference>
<organism evidence="1 2">
    <name type="scientific">Laccaria amethystina LaAM-08-1</name>
    <dbReference type="NCBI Taxonomy" id="1095629"/>
    <lineage>
        <taxon>Eukaryota</taxon>
        <taxon>Fungi</taxon>
        <taxon>Dikarya</taxon>
        <taxon>Basidiomycota</taxon>
        <taxon>Agaricomycotina</taxon>
        <taxon>Agaricomycetes</taxon>
        <taxon>Agaricomycetidae</taxon>
        <taxon>Agaricales</taxon>
        <taxon>Agaricineae</taxon>
        <taxon>Hydnangiaceae</taxon>
        <taxon>Laccaria</taxon>
    </lineage>
</organism>
<dbReference type="Proteomes" id="UP000054477">
    <property type="component" value="Unassembled WGS sequence"/>
</dbReference>
<dbReference type="HOGENOM" id="CLU_1970900_0_0_1"/>
<gene>
    <name evidence="1" type="ORF">K443DRAFT_476103</name>
</gene>
<evidence type="ECO:0000313" key="1">
    <source>
        <dbReference type="EMBL" id="KIK03416.1"/>
    </source>
</evidence>
<proteinExistence type="predicted"/>
<keyword evidence="2" id="KW-1185">Reference proteome</keyword>
<name>A0A0C9XEW3_9AGAR</name>
<accession>A0A0C9XEW3</accession>
<sequence length="127" mass="14632">MLYLRAFPEAPKHIENELPSLLTDKVASTFSQTFSAPTARIYGPLLMKRSASSWRIVMDSKATNNSRCPKWRFSWSSSQKCRREFFSSHSSWRAKRVYSFRHGKHFRTAELGSGKGRERRSGGQLLS</sequence>
<dbReference type="EMBL" id="KN838580">
    <property type="protein sequence ID" value="KIK03416.1"/>
    <property type="molecule type" value="Genomic_DNA"/>
</dbReference>
<reference evidence="1 2" key="1">
    <citation type="submission" date="2014-04" db="EMBL/GenBank/DDBJ databases">
        <authorList>
            <consortium name="DOE Joint Genome Institute"/>
            <person name="Kuo A."/>
            <person name="Kohler A."/>
            <person name="Nagy L.G."/>
            <person name="Floudas D."/>
            <person name="Copeland A."/>
            <person name="Barry K.W."/>
            <person name="Cichocki N."/>
            <person name="Veneault-Fourrey C."/>
            <person name="LaButti K."/>
            <person name="Lindquist E.A."/>
            <person name="Lipzen A."/>
            <person name="Lundell T."/>
            <person name="Morin E."/>
            <person name="Murat C."/>
            <person name="Sun H."/>
            <person name="Tunlid A."/>
            <person name="Henrissat B."/>
            <person name="Grigoriev I.V."/>
            <person name="Hibbett D.S."/>
            <person name="Martin F."/>
            <person name="Nordberg H.P."/>
            <person name="Cantor M.N."/>
            <person name="Hua S.X."/>
        </authorList>
    </citation>
    <scope>NUCLEOTIDE SEQUENCE [LARGE SCALE GENOMIC DNA]</scope>
    <source>
        <strain evidence="1 2">LaAM-08-1</strain>
    </source>
</reference>
<protein>
    <submittedName>
        <fullName evidence="1">Uncharacterized protein</fullName>
    </submittedName>
</protein>